<reference evidence="7" key="1">
    <citation type="submission" date="2016-11" db="UniProtKB">
        <authorList>
            <consortium name="WormBaseParasite"/>
        </authorList>
    </citation>
    <scope>IDENTIFICATION</scope>
</reference>
<evidence type="ECO:0000313" key="5">
    <source>
        <dbReference type="Proteomes" id="UP000095284"/>
    </source>
</evidence>
<feature type="chain" id="PRO_5035359356" evidence="2">
    <location>
        <begin position="18"/>
        <end position="207"/>
    </location>
</feature>
<reference evidence="4" key="2">
    <citation type="submission" date="2020-08" db="EMBL/GenBank/DDBJ databases">
        <authorList>
            <person name="Kikuchi T."/>
        </authorList>
    </citation>
    <scope>NUCLEOTIDE SEQUENCE</scope>
    <source>
        <strain evidence="3">Ka4C1</strain>
    </source>
</reference>
<evidence type="ECO:0000256" key="2">
    <source>
        <dbReference type="SAM" id="SignalP"/>
    </source>
</evidence>
<feature type="region of interest" description="Disordered" evidence="1">
    <location>
        <begin position="81"/>
        <end position="103"/>
    </location>
</feature>
<evidence type="ECO:0000313" key="7">
    <source>
        <dbReference type="WBParaSite" id="BXY_0342800.1"/>
    </source>
</evidence>
<protein>
    <submittedName>
        <fullName evidence="3">(pine wood nematode) hypothetical protein</fullName>
    </submittedName>
</protein>
<organism evidence="5 7">
    <name type="scientific">Bursaphelenchus xylophilus</name>
    <name type="common">Pinewood nematode worm</name>
    <name type="synonym">Aphelenchoides xylophilus</name>
    <dbReference type="NCBI Taxonomy" id="6326"/>
    <lineage>
        <taxon>Eukaryota</taxon>
        <taxon>Metazoa</taxon>
        <taxon>Ecdysozoa</taxon>
        <taxon>Nematoda</taxon>
        <taxon>Chromadorea</taxon>
        <taxon>Rhabditida</taxon>
        <taxon>Tylenchina</taxon>
        <taxon>Tylenchomorpha</taxon>
        <taxon>Aphelenchoidea</taxon>
        <taxon>Aphelenchoididae</taxon>
        <taxon>Bursaphelenchus</taxon>
    </lineage>
</organism>
<sequence length="207" mass="22326">MKIVCLIVVLLTVRVEGAPVTKNWDILGNIYELLNKHDDLEVKLELVPDDETVELEAATAPGYAKPDSTAAPPVPPVTAETPITVSPEVQTTQPPTESTKKPQDDFDIDALKKFIHLEETNTEKNVVEKLNSALAKQKEGIDAELKQILQIVNDIKSKMDKDETPSTASPASIASEEPTTKERVDVTTGSAPSEAPEPAASTSASIF</sequence>
<feature type="compositionally biased region" description="Low complexity" evidence="1">
    <location>
        <begin position="165"/>
        <end position="177"/>
    </location>
</feature>
<dbReference type="WBParaSite" id="BXY_0342800.1">
    <property type="protein sequence ID" value="BXY_0342800.1"/>
    <property type="gene ID" value="BXY_0342800"/>
</dbReference>
<dbReference type="EMBL" id="CAJFCV020000005">
    <property type="protein sequence ID" value="CAG9123497.1"/>
    <property type="molecule type" value="Genomic_DNA"/>
</dbReference>
<evidence type="ECO:0000313" key="6">
    <source>
        <dbReference type="Proteomes" id="UP000659654"/>
    </source>
</evidence>
<keyword evidence="2" id="KW-0732">Signal</keyword>
<proteinExistence type="predicted"/>
<evidence type="ECO:0000313" key="4">
    <source>
        <dbReference type="EMBL" id="CAG9123497.1"/>
    </source>
</evidence>
<gene>
    <name evidence="3" type="ORF">BXYJ_LOCUS12009</name>
</gene>
<evidence type="ECO:0000313" key="3">
    <source>
        <dbReference type="EMBL" id="CAD5231918.1"/>
    </source>
</evidence>
<evidence type="ECO:0000256" key="1">
    <source>
        <dbReference type="SAM" id="MobiDB-lite"/>
    </source>
</evidence>
<accession>A0A1I7RRT0</accession>
<keyword evidence="6" id="KW-1185">Reference proteome</keyword>
<dbReference type="AlphaFoldDB" id="A0A1I7RRT0"/>
<dbReference type="Proteomes" id="UP000659654">
    <property type="component" value="Unassembled WGS sequence"/>
</dbReference>
<dbReference type="SMR" id="A0A1I7RRT0"/>
<dbReference type="Proteomes" id="UP000582659">
    <property type="component" value="Unassembled WGS sequence"/>
</dbReference>
<dbReference type="EMBL" id="CAJFDI010000005">
    <property type="protein sequence ID" value="CAD5231918.1"/>
    <property type="molecule type" value="Genomic_DNA"/>
</dbReference>
<feature type="region of interest" description="Disordered" evidence="1">
    <location>
        <begin position="157"/>
        <end position="207"/>
    </location>
</feature>
<feature type="compositionally biased region" description="Polar residues" evidence="1">
    <location>
        <begin position="87"/>
        <end position="97"/>
    </location>
</feature>
<name>A0A1I7RRT0_BURXY</name>
<feature type="signal peptide" evidence="2">
    <location>
        <begin position="1"/>
        <end position="17"/>
    </location>
</feature>
<feature type="compositionally biased region" description="Low complexity" evidence="1">
    <location>
        <begin position="190"/>
        <end position="207"/>
    </location>
</feature>
<dbReference type="Proteomes" id="UP000095284">
    <property type="component" value="Unplaced"/>
</dbReference>